<dbReference type="InterPro" id="IPR021661">
    <property type="entry name" value="Rap1_C"/>
</dbReference>
<comment type="similarity">
    <text evidence="1 8">Belongs to the RAP1 family.</text>
</comment>
<sequence length="977" mass="110615">MSAHVVYTGAVPGQEGTLFQGSKFWIAQRTPLRKTWLDYIKGNGGQVVPLEKDADYLIADHVRKDAPPGSYSWKWIEDSVKKGELLDAEEYLIGAKAGQQAPTKGTKATKSTRTPFTGEDDRLLTEHVLKREREGELIAGNKIYQEFAEKNPRHTYQSWRDRWVKKLSLKPRTNISHDDSDPQPAQEHEPRAGRQAPASPSRSQPPPSPALANANREKKTRLKFTAEEDRQLTEYVLERTAKTGFDRGRVVFVEHAKEFPQHTWQAYKDRWIKYLEPASRKNNEEVAEEEEEEEEVLPRTRSSTSKTNATRSSKDKRPDEAPRTANETPKSVRRKPDIAGGKPDSPKGDLRNAKQQRGLPAPVSSSHMSEPPQVGESAETQEEVDYQLDDENAQEGLQIARMSADDRNNQLLSFEADDYAGPHPQSREQFYNDYQSFTEASGIRPNFWPTVRGQSFDLWNLWQHAVSQNVDPAERDWQQIAEKLEYDWIGHEGVENDLRAIYEDHLAIFEESLVNFELYESDDSEGDEDVSEEAADANSISEAVDRNSEAQFNSSPPKQPSLKRTLDETQLSDQLYRESSGKRQRIHRDTEIPSTPDTKNGTKHLRRPVSAAVSPSDRRLSTLPKSSRVQRSTQKGQEYSSHHDPMITNSTKLYSKRLMVEPETQDFHYEPETQNLDFDTEMDDIQEESQPNMTPSQQLRIESSPVKSAPRVFTKPNTPTPKRKANISPFLDYPDEEPEQPAPKARFGKGKNPLLFDLEKQQQQLRRPSAGSPQDQSSTAPQPKPQRHASRPATSRLSTPSFPSSSAAPSKPARPPPSSSLSKPRSSKLSAPAATPNPPPSSARDPVASGTASLNRYIDHWVALGYPPPVARHALEVTSWQKDLVVEIIEPLKEGKPLPTNIEGVWTAKDDMKLQFLLQQDATGGKQDVADEKRARKTEKKRADFEKHLMNKHGKGHIKLRKEWYERKKFLGWGETE</sequence>
<evidence type="ECO:0000313" key="13">
    <source>
        <dbReference type="Proteomes" id="UP001392437"/>
    </source>
</evidence>
<comment type="subunit">
    <text evidence="8">Homodimer.</text>
</comment>
<comment type="subcellular location">
    <subcellularLocation>
        <location evidence="8">Nucleus</location>
    </subcellularLocation>
    <subcellularLocation>
        <location evidence="8">Chromosome</location>
        <location evidence="8">Telomere</location>
    </subcellularLocation>
</comment>
<feature type="compositionally biased region" description="Acidic residues" evidence="9">
    <location>
        <begin position="521"/>
        <end position="535"/>
    </location>
</feature>
<dbReference type="SUPFAM" id="SSF52113">
    <property type="entry name" value="BRCT domain"/>
    <property type="match status" value="1"/>
</dbReference>
<keyword evidence="6" id="KW-0804">Transcription</keyword>
<dbReference type="Pfam" id="PF16589">
    <property type="entry name" value="BRCT_2"/>
    <property type="match status" value="1"/>
</dbReference>
<dbReference type="CDD" id="cd16100">
    <property type="entry name" value="ARID"/>
    <property type="match status" value="1"/>
</dbReference>
<keyword evidence="13" id="KW-1185">Reference proteome</keyword>
<dbReference type="GO" id="GO:0070187">
    <property type="term" value="C:shelterin complex"/>
    <property type="evidence" value="ECO:0007669"/>
    <property type="project" value="TreeGrafter"/>
</dbReference>
<dbReference type="InterPro" id="IPR038104">
    <property type="entry name" value="Rap1_C_sf"/>
</dbReference>
<feature type="region of interest" description="Disordered" evidence="9">
    <location>
        <begin position="279"/>
        <end position="383"/>
    </location>
</feature>
<dbReference type="SUPFAM" id="SSF46774">
    <property type="entry name" value="ARID-like"/>
    <property type="match status" value="1"/>
</dbReference>
<feature type="compositionally biased region" description="Basic and acidic residues" evidence="9">
    <location>
        <begin position="312"/>
        <end position="322"/>
    </location>
</feature>
<protein>
    <recommendedName>
        <fullName evidence="8">DNA-binding protein RAP1</fullName>
    </recommendedName>
</protein>
<dbReference type="GO" id="GO:0031848">
    <property type="term" value="P:protection from non-homologous end joining at telomere"/>
    <property type="evidence" value="ECO:0007669"/>
    <property type="project" value="TreeGrafter"/>
</dbReference>
<feature type="compositionally biased region" description="Polar residues" evidence="9">
    <location>
        <begin position="100"/>
        <end position="115"/>
    </location>
</feature>
<feature type="compositionally biased region" description="Basic and acidic residues" evidence="9">
    <location>
        <begin position="575"/>
        <end position="591"/>
    </location>
</feature>
<dbReference type="Pfam" id="PF08914">
    <property type="entry name" value="Myb_Rap1"/>
    <property type="match status" value="2"/>
</dbReference>
<feature type="compositionally biased region" description="Polar residues" evidence="9">
    <location>
        <begin position="300"/>
        <end position="311"/>
    </location>
</feature>
<feature type="compositionally biased region" description="Low complexity" evidence="9">
    <location>
        <begin position="819"/>
        <end position="834"/>
    </location>
</feature>
<dbReference type="Gene3D" id="1.10.150.60">
    <property type="entry name" value="ARID DNA-binding domain"/>
    <property type="match status" value="1"/>
</dbReference>
<reference evidence="12 13" key="1">
    <citation type="submission" date="2023-01" db="EMBL/GenBank/DDBJ databases">
        <title>Analysis of 21 Apiospora genomes using comparative genomics revels a genus with tremendous synthesis potential of carbohydrate active enzymes and secondary metabolites.</title>
        <authorList>
            <person name="Sorensen T."/>
        </authorList>
    </citation>
    <scope>NUCLEOTIDE SEQUENCE [LARGE SCALE GENOMIC DNA]</scope>
    <source>
        <strain evidence="12 13">CBS 117206</strain>
    </source>
</reference>
<evidence type="ECO:0000256" key="5">
    <source>
        <dbReference type="ARBA" id="ARBA00023159"/>
    </source>
</evidence>
<accession>A0AAW0R104</accession>
<feature type="compositionally biased region" description="Basic and acidic residues" evidence="9">
    <location>
        <begin position="224"/>
        <end position="240"/>
    </location>
</feature>
<evidence type="ECO:0000256" key="3">
    <source>
        <dbReference type="ARBA" id="ARBA00022895"/>
    </source>
</evidence>
<name>A0AAW0R104_9PEZI</name>
<comment type="function">
    <text evidence="8">Involved in the regulation of telomere length, clustering and has a specific role in telomere position effect (TPE).</text>
</comment>
<dbReference type="Gene3D" id="1.10.10.60">
    <property type="entry name" value="Homeodomain-like"/>
    <property type="match status" value="2"/>
</dbReference>
<gene>
    <name evidence="12" type="ORF">PG999_005049</name>
</gene>
<dbReference type="PANTHER" id="PTHR16466">
    <property type="entry name" value="TELOMERE REPEAT-BINDING FACTOR 2-INTERACTING PROTEIN 1"/>
    <property type="match status" value="1"/>
</dbReference>
<dbReference type="PROSITE" id="PS51011">
    <property type="entry name" value="ARID"/>
    <property type="match status" value="1"/>
</dbReference>
<feature type="compositionally biased region" description="Basic and acidic residues" evidence="9">
    <location>
        <begin position="175"/>
        <end position="192"/>
    </location>
</feature>
<evidence type="ECO:0000256" key="6">
    <source>
        <dbReference type="ARBA" id="ARBA00023163"/>
    </source>
</evidence>
<dbReference type="InterPro" id="IPR036420">
    <property type="entry name" value="BRCT_dom_sf"/>
</dbReference>
<proteinExistence type="inferred from homology"/>
<dbReference type="Pfam" id="PF01388">
    <property type="entry name" value="ARID"/>
    <property type="match status" value="1"/>
</dbReference>
<feature type="compositionally biased region" description="Polar residues" evidence="9">
    <location>
        <begin position="761"/>
        <end position="781"/>
    </location>
</feature>
<comment type="caution">
    <text evidence="12">The sequence shown here is derived from an EMBL/GenBank/DDBJ whole genome shotgun (WGS) entry which is preliminary data.</text>
</comment>
<dbReference type="GO" id="GO:0010833">
    <property type="term" value="P:telomere maintenance via telomere lengthening"/>
    <property type="evidence" value="ECO:0007669"/>
    <property type="project" value="UniProtKB-UniRule"/>
</dbReference>
<dbReference type="CDD" id="cd11655">
    <property type="entry name" value="rap1_myb-like"/>
    <property type="match status" value="2"/>
</dbReference>
<keyword evidence="7 8" id="KW-0539">Nucleus</keyword>
<dbReference type="Proteomes" id="UP001392437">
    <property type="component" value="Unassembled WGS sequence"/>
</dbReference>
<feature type="region of interest" description="Disordered" evidence="9">
    <location>
        <begin position="97"/>
        <end position="118"/>
    </location>
</feature>
<keyword evidence="2 8" id="KW-0158">Chromosome</keyword>
<dbReference type="InterPro" id="IPR009057">
    <property type="entry name" value="Homeodomain-like_sf"/>
</dbReference>
<dbReference type="GO" id="GO:0042162">
    <property type="term" value="F:telomeric DNA binding"/>
    <property type="evidence" value="ECO:0007669"/>
    <property type="project" value="TreeGrafter"/>
</dbReference>
<dbReference type="InterPro" id="IPR015010">
    <property type="entry name" value="TERF2IP_Myb"/>
</dbReference>
<dbReference type="Gene3D" id="3.40.50.10190">
    <property type="entry name" value="BRCT domain"/>
    <property type="match status" value="1"/>
</dbReference>
<feature type="compositionally biased region" description="Acidic residues" evidence="9">
    <location>
        <begin position="678"/>
        <end position="687"/>
    </location>
</feature>
<evidence type="ECO:0000256" key="2">
    <source>
        <dbReference type="ARBA" id="ARBA00022454"/>
    </source>
</evidence>
<evidence type="ECO:0000256" key="4">
    <source>
        <dbReference type="ARBA" id="ARBA00023015"/>
    </source>
</evidence>
<feature type="domain" description="ARID" evidence="11">
    <location>
        <begin position="424"/>
        <end position="514"/>
    </location>
</feature>
<evidence type="ECO:0000259" key="11">
    <source>
        <dbReference type="PROSITE" id="PS51011"/>
    </source>
</evidence>
<dbReference type="SMART" id="SM00501">
    <property type="entry name" value="BRIGHT"/>
    <property type="match status" value="1"/>
</dbReference>
<evidence type="ECO:0000256" key="8">
    <source>
        <dbReference type="RuleBase" id="RU367107"/>
    </source>
</evidence>
<feature type="region of interest" description="Disordered" evidence="9">
    <location>
        <begin position="172"/>
        <end position="240"/>
    </location>
</feature>
<dbReference type="PANTHER" id="PTHR16466:SF6">
    <property type="entry name" value="TELOMERIC REPEAT-BINDING FACTOR 2-INTERACTING PROTEIN 1"/>
    <property type="match status" value="1"/>
</dbReference>
<dbReference type="InterPro" id="IPR001357">
    <property type="entry name" value="BRCT_dom"/>
</dbReference>
<evidence type="ECO:0000256" key="9">
    <source>
        <dbReference type="SAM" id="MobiDB-lite"/>
    </source>
</evidence>
<keyword evidence="3 8" id="KW-0779">Telomere</keyword>
<dbReference type="InterPro" id="IPR001606">
    <property type="entry name" value="ARID_dom"/>
</dbReference>
<keyword evidence="4" id="KW-0805">Transcription regulation</keyword>
<dbReference type="AlphaFoldDB" id="A0AAW0R104"/>
<evidence type="ECO:0000313" key="12">
    <source>
        <dbReference type="EMBL" id="KAK8120929.1"/>
    </source>
</evidence>
<feature type="domain" description="BRCT" evidence="10">
    <location>
        <begin position="14"/>
        <end position="93"/>
    </location>
</feature>
<organism evidence="12 13">
    <name type="scientific">Apiospora kogelbergensis</name>
    <dbReference type="NCBI Taxonomy" id="1337665"/>
    <lineage>
        <taxon>Eukaryota</taxon>
        <taxon>Fungi</taxon>
        <taxon>Dikarya</taxon>
        <taxon>Ascomycota</taxon>
        <taxon>Pezizomycotina</taxon>
        <taxon>Sordariomycetes</taxon>
        <taxon>Xylariomycetidae</taxon>
        <taxon>Amphisphaeriales</taxon>
        <taxon>Apiosporaceae</taxon>
        <taxon>Apiospora</taxon>
    </lineage>
</organism>
<feature type="compositionally biased region" description="Acidic residues" evidence="9">
    <location>
        <begin position="285"/>
        <end position="295"/>
    </location>
</feature>
<dbReference type="PROSITE" id="PS50172">
    <property type="entry name" value="BRCT"/>
    <property type="match status" value="1"/>
</dbReference>
<dbReference type="InterPro" id="IPR039595">
    <property type="entry name" value="TE2IP/Rap1"/>
</dbReference>
<evidence type="ECO:0000256" key="7">
    <source>
        <dbReference type="ARBA" id="ARBA00023242"/>
    </source>
</evidence>
<dbReference type="SUPFAM" id="SSF46689">
    <property type="entry name" value="Homeodomain-like"/>
    <property type="match status" value="2"/>
</dbReference>
<dbReference type="InterPro" id="IPR036431">
    <property type="entry name" value="ARID_dom_sf"/>
</dbReference>
<dbReference type="SMART" id="SM01014">
    <property type="entry name" value="ARID"/>
    <property type="match status" value="1"/>
</dbReference>
<feature type="compositionally biased region" description="Polar residues" evidence="9">
    <location>
        <begin position="688"/>
        <end position="701"/>
    </location>
</feature>
<evidence type="ECO:0000259" key="10">
    <source>
        <dbReference type="PROSITE" id="PS50172"/>
    </source>
</evidence>
<feature type="region of interest" description="Disordered" evidence="9">
    <location>
        <begin position="521"/>
        <end position="850"/>
    </location>
</feature>
<evidence type="ECO:0000256" key="1">
    <source>
        <dbReference type="ARBA" id="ARBA00010467"/>
    </source>
</evidence>
<keyword evidence="5" id="KW-0010">Activator</keyword>
<dbReference type="Gene3D" id="1.10.10.2170">
    <property type="match status" value="1"/>
</dbReference>
<dbReference type="EMBL" id="JAQQWP010000004">
    <property type="protein sequence ID" value="KAK8120929.1"/>
    <property type="molecule type" value="Genomic_DNA"/>
</dbReference>
<feature type="compositionally biased region" description="Low complexity" evidence="9">
    <location>
        <begin position="795"/>
        <end position="811"/>
    </location>
</feature>
<feature type="compositionally biased region" description="Polar residues" evidence="9">
    <location>
        <begin position="623"/>
        <end position="639"/>
    </location>
</feature>
<dbReference type="Pfam" id="PF11626">
    <property type="entry name" value="Rap1_C"/>
    <property type="match status" value="1"/>
</dbReference>